<dbReference type="GO" id="GO:0005886">
    <property type="term" value="C:plasma membrane"/>
    <property type="evidence" value="ECO:0007669"/>
    <property type="project" value="UniProtKB-SubCell"/>
</dbReference>
<keyword evidence="6" id="KW-0472">Membrane</keyword>
<comment type="subcellular location">
    <subcellularLocation>
        <location evidence="1">Cell membrane</location>
        <topology evidence="1">Multi-pass membrane protein</topology>
    </subcellularLocation>
</comment>
<name>A0A292DER7_STALU</name>
<dbReference type="Proteomes" id="UP000325462">
    <property type="component" value="Chromosome"/>
</dbReference>
<dbReference type="GO" id="GO:0015385">
    <property type="term" value="F:sodium:proton antiporter activity"/>
    <property type="evidence" value="ECO:0007669"/>
    <property type="project" value="TreeGrafter"/>
</dbReference>
<dbReference type="PANTHER" id="PTHR34703:SF1">
    <property type="entry name" value="ANTIPORTER SUBUNIT MNHG2-RELATED"/>
    <property type="match status" value="1"/>
</dbReference>
<gene>
    <name evidence="8" type="ORF">EQ812_03825</name>
    <name evidence="7" type="ORF">FO454_10725</name>
</gene>
<comment type="similarity">
    <text evidence="2">Belongs to the CPA3 antiporters (TC 2.A.63) subunit G family.</text>
</comment>
<dbReference type="Pfam" id="PF03334">
    <property type="entry name" value="PhaG_MnhG_YufB"/>
    <property type="match status" value="1"/>
</dbReference>
<dbReference type="EMBL" id="CP041722">
    <property type="protein sequence ID" value="QEX39344.1"/>
    <property type="molecule type" value="Genomic_DNA"/>
</dbReference>
<sequence>MITTIINSIAVIFVILGALISAFAAIGIIRLEDVYSRAHAAGKAATLGAMFLLFGTFLYFYATKGYPNMQLLLGIIFVFITGPLSSHMIMKAAYNIKTPYTKNTKIDEINDDLKDKKL</sequence>
<proteinExistence type="inferred from homology"/>
<evidence type="ECO:0000256" key="4">
    <source>
        <dbReference type="ARBA" id="ARBA00022692"/>
    </source>
</evidence>
<keyword evidence="3" id="KW-0813">Transport</keyword>
<evidence type="ECO:0000256" key="3">
    <source>
        <dbReference type="ARBA" id="ARBA00022449"/>
    </source>
</evidence>
<dbReference type="NCBIfam" id="NF009237">
    <property type="entry name" value="PRK12587.1"/>
    <property type="match status" value="1"/>
</dbReference>
<dbReference type="AlphaFoldDB" id="A0A292DER7"/>
<dbReference type="NCBIfam" id="NF009314">
    <property type="entry name" value="PRK12674.1-2"/>
    <property type="match status" value="1"/>
</dbReference>
<evidence type="ECO:0000256" key="5">
    <source>
        <dbReference type="ARBA" id="ARBA00022989"/>
    </source>
</evidence>
<accession>A0A292DER7</accession>
<feature type="transmembrane region" description="Helical" evidence="6">
    <location>
        <begin position="6"/>
        <end position="29"/>
    </location>
</feature>
<dbReference type="NCBIfam" id="TIGR01300">
    <property type="entry name" value="CPA3_mnhG_phaG"/>
    <property type="match status" value="1"/>
</dbReference>
<organism evidence="8 9">
    <name type="scientific">Staphylococcus lugdunensis</name>
    <dbReference type="NCBI Taxonomy" id="28035"/>
    <lineage>
        <taxon>Bacteria</taxon>
        <taxon>Bacillati</taxon>
        <taxon>Bacillota</taxon>
        <taxon>Bacilli</taxon>
        <taxon>Bacillales</taxon>
        <taxon>Staphylococcaceae</taxon>
        <taxon>Staphylococcus</taxon>
    </lineage>
</organism>
<keyword evidence="4 6" id="KW-0812">Transmembrane</keyword>
<dbReference type="GeneID" id="58090192"/>
<feature type="transmembrane region" description="Helical" evidence="6">
    <location>
        <begin position="68"/>
        <end position="90"/>
    </location>
</feature>
<keyword evidence="5 6" id="KW-1133">Transmembrane helix</keyword>
<keyword evidence="10" id="KW-1185">Reference proteome</keyword>
<evidence type="ECO:0000313" key="8">
    <source>
        <dbReference type="EMBL" id="TBW72982.1"/>
    </source>
</evidence>
<dbReference type="EMBL" id="SCHB01000002">
    <property type="protein sequence ID" value="TBW72982.1"/>
    <property type="molecule type" value="Genomic_DNA"/>
</dbReference>
<evidence type="ECO:0000313" key="10">
    <source>
        <dbReference type="Proteomes" id="UP000325462"/>
    </source>
</evidence>
<dbReference type="Proteomes" id="UP000293637">
    <property type="component" value="Unassembled WGS sequence"/>
</dbReference>
<dbReference type="OMA" id="TNPISAH"/>
<evidence type="ECO:0000256" key="2">
    <source>
        <dbReference type="ARBA" id="ARBA00008404"/>
    </source>
</evidence>
<keyword evidence="3" id="KW-0050">Antiport</keyword>
<dbReference type="InterPro" id="IPR005133">
    <property type="entry name" value="PhaG_MnhG_YufB"/>
</dbReference>
<evidence type="ECO:0000256" key="1">
    <source>
        <dbReference type="ARBA" id="ARBA00004651"/>
    </source>
</evidence>
<feature type="transmembrane region" description="Helical" evidence="6">
    <location>
        <begin position="41"/>
        <end position="62"/>
    </location>
</feature>
<protein>
    <submittedName>
        <fullName evidence="8">Na+/H+ antiporter subunit G1</fullName>
    </submittedName>
</protein>
<evidence type="ECO:0000256" key="6">
    <source>
        <dbReference type="SAM" id="Phobius"/>
    </source>
</evidence>
<reference evidence="7 10" key="2">
    <citation type="submission" date="2019-07" db="EMBL/GenBank/DDBJ databases">
        <title>Comparative genome analysis of staphylococcus lugdunensis shows clonal complex-dependent diversity of the putative virulence factor, ess/type vii locus.</title>
        <authorList>
            <person name="Lebeurre J."/>
            <person name="Dahyot S."/>
            <person name="Diene S."/>
            <person name="Paulay A."/>
            <person name="Aubourg M."/>
            <person name="Argemi X."/>
            <person name="Giard J.-C."/>
            <person name="Tournier I."/>
            <person name="Francois P."/>
            <person name="Pestel-Caron M."/>
        </authorList>
    </citation>
    <scope>NUCLEOTIDE SEQUENCE [LARGE SCALE GENOMIC DNA]</scope>
    <source>
        <strain evidence="7 10">SL13</strain>
    </source>
</reference>
<evidence type="ECO:0000313" key="9">
    <source>
        <dbReference type="Proteomes" id="UP000293637"/>
    </source>
</evidence>
<dbReference type="RefSeq" id="WP_002478451.1">
    <property type="nucleotide sequence ID" value="NZ_AP021848.1"/>
</dbReference>
<evidence type="ECO:0000313" key="7">
    <source>
        <dbReference type="EMBL" id="QEX39344.1"/>
    </source>
</evidence>
<reference evidence="8 9" key="1">
    <citation type="journal article" date="2019" name="Sci. Transl. Med.">
        <title>Quorum sensing between bacterial species on the skin protects against epidermal injury in atopic dermatitis.</title>
        <authorList>
            <person name="Williams M.R."/>
        </authorList>
    </citation>
    <scope>NUCLEOTIDE SEQUENCE [LARGE SCALE GENOMIC DNA]</scope>
    <source>
        <strain evidence="8 9">E7</strain>
    </source>
</reference>
<dbReference type="PANTHER" id="PTHR34703">
    <property type="entry name" value="ANTIPORTER SUBUNIT MNHG2-RELATED"/>
    <property type="match status" value="1"/>
</dbReference>